<evidence type="ECO:0000313" key="3">
    <source>
        <dbReference type="Proteomes" id="UP000002730"/>
    </source>
</evidence>
<name>D9SKS3_CLOC7</name>
<dbReference type="PANTHER" id="PTHR21310">
    <property type="entry name" value="AMINOGLYCOSIDE PHOSPHOTRANSFERASE-RELATED-RELATED"/>
    <property type="match status" value="1"/>
</dbReference>
<accession>D9SKS3</accession>
<keyword evidence="2" id="KW-0808">Transferase</keyword>
<dbReference type="eggNOG" id="COG3173">
    <property type="taxonomic scope" value="Bacteria"/>
</dbReference>
<evidence type="ECO:0000313" key="2">
    <source>
        <dbReference type="EMBL" id="ADL53495.1"/>
    </source>
</evidence>
<feature type="domain" description="Aminoglycoside phosphotransferase" evidence="1">
    <location>
        <begin position="97"/>
        <end position="237"/>
    </location>
</feature>
<sequence length="297" mass="34739">MDNKKEKYLTYIKKRFPKIKIDSINYNFQDGLNNDIVIINNSKVFRFAKNQDIIDSLEHEIKIINIAKEYVDMPLPDLEYIEPGIAKSNFFHGTPIFRNELLMLDDEQQNNLAKQIGCFLKQLHSIPMEIIKENEIKAFPGNGVREDFISQFHIIEEKLFPMMKSYTREHITQIYKPLIENELFLLYEPALIHGDLAPFHFFYSKEQNKINGVIDFGSSGYGDPAHDLGVILDNFGEGFIKKMSMHYPEINSFIDRSRFYATISSLWWALRGFESNDLSWHLLHLHTARDIMPIGLK</sequence>
<dbReference type="KEGG" id="ccb:Clocel_3825"/>
<reference evidence="2 3" key="1">
    <citation type="submission" date="2010-08" db="EMBL/GenBank/DDBJ databases">
        <title>Complete sequence of Clostridium cellulovorans 743B.</title>
        <authorList>
            <consortium name="US DOE Joint Genome Institute"/>
            <person name="Lucas S."/>
            <person name="Copeland A."/>
            <person name="Lapidus A."/>
            <person name="Cheng J.-F."/>
            <person name="Bruce D."/>
            <person name="Goodwin L."/>
            <person name="Pitluck S."/>
            <person name="Chertkov O."/>
            <person name="Detter J.C."/>
            <person name="Han C."/>
            <person name="Tapia R."/>
            <person name="Land M."/>
            <person name="Hauser L."/>
            <person name="Chang Y.-J."/>
            <person name="Jeffries C."/>
            <person name="Kyrpides N."/>
            <person name="Ivanova N."/>
            <person name="Mikhailova N."/>
            <person name="Hemme C.L."/>
            <person name="Woyke T."/>
        </authorList>
    </citation>
    <scope>NUCLEOTIDE SEQUENCE [LARGE SCALE GENOMIC DNA]</scope>
    <source>
        <strain evidence="3">ATCC 35296 / DSM 3052 / OCM 3 / 743B</strain>
    </source>
</reference>
<proteinExistence type="predicted"/>
<protein>
    <submittedName>
        <fullName evidence="2">Aminoglycoside phosphotransferase</fullName>
    </submittedName>
</protein>
<dbReference type="RefSeq" id="WP_010073835.1">
    <property type="nucleotide sequence ID" value="NC_014393.1"/>
</dbReference>
<keyword evidence="3" id="KW-1185">Reference proteome</keyword>
<dbReference type="Gene3D" id="3.30.200.20">
    <property type="entry name" value="Phosphorylase Kinase, domain 1"/>
    <property type="match status" value="1"/>
</dbReference>
<gene>
    <name evidence="2" type="ordered locus">Clocel_3825</name>
</gene>
<dbReference type="GO" id="GO:0016740">
    <property type="term" value="F:transferase activity"/>
    <property type="evidence" value="ECO:0007669"/>
    <property type="project" value="UniProtKB-KW"/>
</dbReference>
<dbReference type="AlphaFoldDB" id="D9SKS3"/>
<dbReference type="STRING" id="573061.Clocel_3825"/>
<dbReference type="SUPFAM" id="SSF56112">
    <property type="entry name" value="Protein kinase-like (PK-like)"/>
    <property type="match status" value="1"/>
</dbReference>
<dbReference type="Gene3D" id="3.90.1200.10">
    <property type="match status" value="1"/>
</dbReference>
<dbReference type="InterPro" id="IPR002575">
    <property type="entry name" value="Aminoglycoside_PTrfase"/>
</dbReference>
<evidence type="ECO:0000259" key="1">
    <source>
        <dbReference type="Pfam" id="PF01636"/>
    </source>
</evidence>
<dbReference type="OrthoDB" id="48950at2"/>
<dbReference type="Proteomes" id="UP000002730">
    <property type="component" value="Chromosome"/>
</dbReference>
<dbReference type="HOGENOM" id="CLU_079826_0_0_9"/>
<dbReference type="InterPro" id="IPR051678">
    <property type="entry name" value="AGP_Transferase"/>
</dbReference>
<dbReference type="InterPro" id="IPR011009">
    <property type="entry name" value="Kinase-like_dom_sf"/>
</dbReference>
<organism evidence="2 3">
    <name type="scientific">Clostridium cellulovorans (strain ATCC 35296 / DSM 3052 / OCM 3 / 743B)</name>
    <dbReference type="NCBI Taxonomy" id="573061"/>
    <lineage>
        <taxon>Bacteria</taxon>
        <taxon>Bacillati</taxon>
        <taxon>Bacillota</taxon>
        <taxon>Clostridia</taxon>
        <taxon>Eubacteriales</taxon>
        <taxon>Clostridiaceae</taxon>
        <taxon>Clostridium</taxon>
    </lineage>
</organism>
<dbReference type="EMBL" id="CP002160">
    <property type="protein sequence ID" value="ADL53495.1"/>
    <property type="molecule type" value="Genomic_DNA"/>
</dbReference>
<dbReference type="Pfam" id="PF01636">
    <property type="entry name" value="APH"/>
    <property type="match status" value="1"/>
</dbReference>